<keyword evidence="7" id="KW-0325">Glycoprotein</keyword>
<dbReference type="InterPro" id="IPR002350">
    <property type="entry name" value="Kazal_dom"/>
</dbReference>
<sequence length="254" mass="29289">SVCIWVHFHSQVCLCTDVTSVCMISMEVDHLNIKCSLSDTDGGPCRRTYCGRGRQCVLMAETGRAECVCQEKCRPSFVPVCGSDGRFYENHCEVYRTACLERRRIYVVHSKDCFFKGNACTMSEYNKLKSMLLHMQPKVLEAGEQSQQRDMEEKRALVDTMFKYLDVDQDGRLVSDELEKVSIELLMECTMQDLLRYDDYNNDGHLSLHEFYTAFRESSVFPHIAVLFKNQPLCYLRHSNHLPVEGSLSLHSNH</sequence>
<evidence type="ECO:0000256" key="7">
    <source>
        <dbReference type="ARBA" id="ARBA00023180"/>
    </source>
</evidence>
<evidence type="ECO:0008006" key="13">
    <source>
        <dbReference type="Google" id="ProtNLM"/>
    </source>
</evidence>
<proteinExistence type="predicted"/>
<evidence type="ECO:0000256" key="4">
    <source>
        <dbReference type="ARBA" id="ARBA00022729"/>
    </source>
</evidence>
<reference evidence="11" key="2">
    <citation type="submission" date="2025-09" db="UniProtKB">
        <authorList>
            <consortium name="Ensembl"/>
        </authorList>
    </citation>
    <scope>IDENTIFICATION</scope>
</reference>
<feature type="signal peptide" evidence="8">
    <location>
        <begin position="1"/>
        <end position="15"/>
    </location>
</feature>
<dbReference type="InterPro" id="IPR011992">
    <property type="entry name" value="EF-hand-dom_pair"/>
</dbReference>
<accession>A0A3Q3L199</accession>
<dbReference type="PANTHER" id="PTHR10913:SF9">
    <property type="entry name" value="FOLLISTATIN-RELATED PROTEIN 4"/>
    <property type="match status" value="1"/>
</dbReference>
<organism evidence="11 12">
    <name type="scientific">Labrus bergylta</name>
    <name type="common">ballan wrasse</name>
    <dbReference type="NCBI Taxonomy" id="56723"/>
    <lineage>
        <taxon>Eukaryota</taxon>
        <taxon>Metazoa</taxon>
        <taxon>Chordata</taxon>
        <taxon>Craniata</taxon>
        <taxon>Vertebrata</taxon>
        <taxon>Euteleostomi</taxon>
        <taxon>Actinopterygii</taxon>
        <taxon>Neopterygii</taxon>
        <taxon>Teleostei</taxon>
        <taxon>Neoteleostei</taxon>
        <taxon>Acanthomorphata</taxon>
        <taxon>Eupercaria</taxon>
        <taxon>Labriformes</taxon>
        <taxon>Labridae</taxon>
        <taxon>Labrus</taxon>
    </lineage>
</organism>
<dbReference type="GeneTree" id="ENSGT00940000158076"/>
<keyword evidence="2" id="KW-0964">Secreted</keyword>
<evidence type="ECO:0000259" key="10">
    <source>
        <dbReference type="PROSITE" id="PS51465"/>
    </source>
</evidence>
<dbReference type="InterPro" id="IPR050653">
    <property type="entry name" value="Prot_Inhib_GrowthFact_Antg"/>
</dbReference>
<dbReference type="Ensembl" id="ENSLBET00000002758.1">
    <property type="protein sequence ID" value="ENSLBEP00000002609.1"/>
    <property type="gene ID" value="ENSLBEG00000002041.1"/>
</dbReference>
<dbReference type="InterPro" id="IPR036058">
    <property type="entry name" value="Kazal_dom_sf"/>
</dbReference>
<evidence type="ECO:0000313" key="11">
    <source>
        <dbReference type="Ensembl" id="ENSLBEP00000002609.1"/>
    </source>
</evidence>
<evidence type="ECO:0000256" key="3">
    <source>
        <dbReference type="ARBA" id="ARBA00022723"/>
    </source>
</evidence>
<dbReference type="PROSITE" id="PS51465">
    <property type="entry name" value="KAZAL_2"/>
    <property type="match status" value="1"/>
</dbReference>
<reference evidence="11" key="1">
    <citation type="submission" date="2025-08" db="UniProtKB">
        <authorList>
            <consortium name="Ensembl"/>
        </authorList>
    </citation>
    <scope>IDENTIFICATION</scope>
</reference>
<dbReference type="PANTHER" id="PTHR10913">
    <property type="entry name" value="FOLLISTATIN-RELATED"/>
    <property type="match status" value="1"/>
</dbReference>
<evidence type="ECO:0000256" key="5">
    <source>
        <dbReference type="ARBA" id="ARBA00022837"/>
    </source>
</evidence>
<keyword evidence="3" id="KW-0479">Metal-binding</keyword>
<keyword evidence="6" id="KW-1015">Disulfide bond</keyword>
<dbReference type="PROSITE" id="PS50222">
    <property type="entry name" value="EF_HAND_2"/>
    <property type="match status" value="1"/>
</dbReference>
<evidence type="ECO:0000259" key="9">
    <source>
        <dbReference type="PROSITE" id="PS50222"/>
    </source>
</evidence>
<evidence type="ECO:0000256" key="2">
    <source>
        <dbReference type="ARBA" id="ARBA00022525"/>
    </source>
</evidence>
<feature type="domain" description="Kazal-like" evidence="10">
    <location>
        <begin position="68"/>
        <end position="115"/>
    </location>
</feature>
<feature type="chain" id="PRO_5018553644" description="Follistatin-like 4" evidence="8">
    <location>
        <begin position="16"/>
        <end position="254"/>
    </location>
</feature>
<dbReference type="STRING" id="56723.ENSLBEP00000002609"/>
<dbReference type="FunFam" id="3.30.60.30:FF:000007">
    <property type="entry name" value="follistatin-related protein 5 isoform X1"/>
    <property type="match status" value="1"/>
</dbReference>
<dbReference type="InterPro" id="IPR002048">
    <property type="entry name" value="EF_hand_dom"/>
</dbReference>
<evidence type="ECO:0000256" key="6">
    <source>
        <dbReference type="ARBA" id="ARBA00023157"/>
    </source>
</evidence>
<dbReference type="CDD" id="cd00104">
    <property type="entry name" value="KAZAL_FS"/>
    <property type="match status" value="1"/>
</dbReference>
<dbReference type="Proteomes" id="UP000261660">
    <property type="component" value="Unplaced"/>
</dbReference>
<dbReference type="Pfam" id="PF10591">
    <property type="entry name" value="SPARC_Ca_bdg"/>
    <property type="match status" value="1"/>
</dbReference>
<evidence type="ECO:0000256" key="8">
    <source>
        <dbReference type="SAM" id="SignalP"/>
    </source>
</evidence>
<dbReference type="SMART" id="SM00280">
    <property type="entry name" value="KAZAL"/>
    <property type="match status" value="1"/>
</dbReference>
<dbReference type="SUPFAM" id="SSF47473">
    <property type="entry name" value="EF-hand"/>
    <property type="match status" value="1"/>
</dbReference>
<dbReference type="Gene3D" id="3.30.60.30">
    <property type="match status" value="1"/>
</dbReference>
<dbReference type="InterPro" id="IPR018247">
    <property type="entry name" value="EF_Hand_1_Ca_BS"/>
</dbReference>
<dbReference type="GO" id="GO:0030510">
    <property type="term" value="P:regulation of BMP signaling pathway"/>
    <property type="evidence" value="ECO:0007669"/>
    <property type="project" value="TreeGrafter"/>
</dbReference>
<keyword evidence="5" id="KW-0106">Calcium</keyword>
<protein>
    <recommendedName>
        <fullName evidence="13">Follistatin-like 4</fullName>
    </recommendedName>
</protein>
<evidence type="ECO:0000256" key="1">
    <source>
        <dbReference type="ARBA" id="ARBA00004498"/>
    </source>
</evidence>
<dbReference type="PROSITE" id="PS00018">
    <property type="entry name" value="EF_HAND_1"/>
    <property type="match status" value="1"/>
</dbReference>
<dbReference type="GO" id="GO:0005509">
    <property type="term" value="F:calcium ion binding"/>
    <property type="evidence" value="ECO:0007669"/>
    <property type="project" value="InterPro"/>
</dbReference>
<feature type="domain" description="EF-hand" evidence="9">
    <location>
        <begin position="153"/>
        <end position="188"/>
    </location>
</feature>
<dbReference type="Gene3D" id="1.10.238.10">
    <property type="entry name" value="EF-hand"/>
    <property type="match status" value="1"/>
</dbReference>
<evidence type="ECO:0000313" key="12">
    <source>
        <dbReference type="Proteomes" id="UP000261660"/>
    </source>
</evidence>
<keyword evidence="4 8" id="KW-0732">Signal</keyword>
<dbReference type="GO" id="GO:0005615">
    <property type="term" value="C:extracellular space"/>
    <property type="evidence" value="ECO:0007669"/>
    <property type="project" value="TreeGrafter"/>
</dbReference>
<dbReference type="SUPFAM" id="SSF100895">
    <property type="entry name" value="Kazal-type serine protease inhibitors"/>
    <property type="match status" value="1"/>
</dbReference>
<comment type="subcellular location">
    <subcellularLocation>
        <location evidence="1">Secreted</location>
        <location evidence="1">Extracellular space</location>
        <location evidence="1">Extracellular matrix</location>
    </subcellularLocation>
</comment>
<keyword evidence="12" id="KW-1185">Reference proteome</keyword>
<name>A0A3Q3L199_9LABR</name>
<dbReference type="Pfam" id="PF07648">
    <property type="entry name" value="Kazal_2"/>
    <property type="match status" value="1"/>
</dbReference>
<dbReference type="GO" id="GO:0030154">
    <property type="term" value="P:cell differentiation"/>
    <property type="evidence" value="ECO:0007669"/>
    <property type="project" value="TreeGrafter"/>
</dbReference>
<dbReference type="AlphaFoldDB" id="A0A3Q3L199"/>
<dbReference type="InterPro" id="IPR019577">
    <property type="entry name" value="SPARC/Testican_Ca-bd-dom"/>
</dbReference>
<dbReference type="InParanoid" id="A0A3Q3L199"/>